<accession>A0A6M7WWN9</accession>
<dbReference type="RefSeq" id="WP_027029346.1">
    <property type="nucleotide sequence ID" value="NZ_CP033367.1"/>
</dbReference>
<dbReference type="AlphaFoldDB" id="A0A6M7WWN9"/>
<protein>
    <submittedName>
        <fullName evidence="1">DUF3606 domain-containing protein</fullName>
    </submittedName>
</protein>
<evidence type="ECO:0000313" key="1">
    <source>
        <dbReference type="EMBL" id="QKD06445.1"/>
    </source>
</evidence>
<sequence length="65" mass="7330">MADDKNKLGYQDRSRVSGDEQYEVGYFASKFGLSIPQVRELIAKHGNDRDTLELEAKALKNRGSI</sequence>
<proteinExistence type="predicted"/>
<name>A0A6M7WWN9_RHILI</name>
<dbReference type="EMBL" id="CP033367">
    <property type="protein sequence ID" value="QKD06445.1"/>
    <property type="molecule type" value="Genomic_DNA"/>
</dbReference>
<gene>
    <name evidence="1" type="ORF">EB235_19965</name>
</gene>
<evidence type="ECO:0000313" key="2">
    <source>
        <dbReference type="Proteomes" id="UP000503017"/>
    </source>
</evidence>
<reference evidence="1 2" key="1">
    <citation type="submission" date="2018-10" db="EMBL/GenBank/DDBJ databases">
        <authorList>
            <person name="Perry B.J."/>
            <person name="Sullivan J.T."/>
            <person name="Murphy R.J.T."/>
            <person name="Ramsay J.P."/>
            <person name="Ronson C.W."/>
        </authorList>
    </citation>
    <scope>NUCLEOTIDE SEQUENCE [LARGE SCALE GENOMIC DNA]</scope>
    <source>
        <strain evidence="1 2">R88b</strain>
    </source>
</reference>
<organism evidence="1 2">
    <name type="scientific">Mesorhizobium loti R88b</name>
    <dbReference type="NCBI Taxonomy" id="935548"/>
    <lineage>
        <taxon>Bacteria</taxon>
        <taxon>Pseudomonadati</taxon>
        <taxon>Pseudomonadota</taxon>
        <taxon>Alphaproteobacteria</taxon>
        <taxon>Hyphomicrobiales</taxon>
        <taxon>Phyllobacteriaceae</taxon>
        <taxon>Mesorhizobium</taxon>
    </lineage>
</organism>
<dbReference type="Proteomes" id="UP000503017">
    <property type="component" value="Chromosome"/>
</dbReference>
<dbReference type="InterPro" id="IPR022037">
    <property type="entry name" value="DUF3606"/>
</dbReference>
<dbReference type="Pfam" id="PF12244">
    <property type="entry name" value="DUF3606"/>
    <property type="match status" value="1"/>
</dbReference>